<keyword evidence="4" id="KW-1185">Reference proteome</keyword>
<comment type="caution">
    <text evidence="3">The sequence shown here is derived from an EMBL/GenBank/DDBJ whole genome shotgun (WGS) entry which is preliminary data.</text>
</comment>
<feature type="signal peptide" evidence="2">
    <location>
        <begin position="1"/>
        <end position="23"/>
    </location>
</feature>
<sequence>MIKFRHLLLCLCLPLLFSCDGQRAETATEGEQAIAEYRNYVTEFEQDSLTETEMRALEQSAEDDSRWETEKLNLQEMYDERREVVQNLEDLDETERAEVEALDERYNQALQRRERQYEEVERRKTLRRDLLGLEIRNLDMSDITAENIGNVYDRFISTLSENVGEYEQRDWNQIEGWWNSLNNRYQAIEGDLQAPVKNSIQQAKNRYLQIREEANIGNV</sequence>
<evidence type="ECO:0000313" key="3">
    <source>
        <dbReference type="EMBL" id="MFD2998801.1"/>
    </source>
</evidence>
<evidence type="ECO:0000256" key="2">
    <source>
        <dbReference type="SAM" id="SignalP"/>
    </source>
</evidence>
<evidence type="ECO:0000313" key="4">
    <source>
        <dbReference type="Proteomes" id="UP001597641"/>
    </source>
</evidence>
<feature type="coiled-coil region" evidence="1">
    <location>
        <begin position="74"/>
        <end position="123"/>
    </location>
</feature>
<evidence type="ECO:0000256" key="1">
    <source>
        <dbReference type="SAM" id="Coils"/>
    </source>
</evidence>
<name>A0ABW6BML0_9BACT</name>
<proteinExistence type="predicted"/>
<keyword evidence="2" id="KW-0732">Signal</keyword>
<protein>
    <submittedName>
        <fullName evidence="3">Uncharacterized protein</fullName>
    </submittedName>
</protein>
<gene>
    <name evidence="3" type="ORF">ACFS7Z_00390</name>
</gene>
<dbReference type="PROSITE" id="PS51257">
    <property type="entry name" value="PROKAR_LIPOPROTEIN"/>
    <property type="match status" value="1"/>
</dbReference>
<reference evidence="4" key="1">
    <citation type="journal article" date="2019" name="Int. J. Syst. Evol. Microbiol.">
        <title>The Global Catalogue of Microorganisms (GCM) 10K type strain sequencing project: providing services to taxonomists for standard genome sequencing and annotation.</title>
        <authorList>
            <consortium name="The Broad Institute Genomics Platform"/>
            <consortium name="The Broad Institute Genome Sequencing Center for Infectious Disease"/>
            <person name="Wu L."/>
            <person name="Ma J."/>
        </authorList>
    </citation>
    <scope>NUCLEOTIDE SEQUENCE [LARGE SCALE GENOMIC DNA]</scope>
    <source>
        <strain evidence="4">KCTC 23984</strain>
    </source>
</reference>
<keyword evidence="1" id="KW-0175">Coiled coil</keyword>
<accession>A0ABW6BML0</accession>
<organism evidence="3 4">
    <name type="scientific">Pontibacter toksunensis</name>
    <dbReference type="NCBI Taxonomy" id="1332631"/>
    <lineage>
        <taxon>Bacteria</taxon>
        <taxon>Pseudomonadati</taxon>
        <taxon>Bacteroidota</taxon>
        <taxon>Cytophagia</taxon>
        <taxon>Cytophagales</taxon>
        <taxon>Hymenobacteraceae</taxon>
        <taxon>Pontibacter</taxon>
    </lineage>
</organism>
<feature type="chain" id="PRO_5046166178" evidence="2">
    <location>
        <begin position="24"/>
        <end position="219"/>
    </location>
</feature>
<dbReference type="EMBL" id="JBHUOX010000001">
    <property type="protein sequence ID" value="MFD2998801.1"/>
    <property type="molecule type" value="Genomic_DNA"/>
</dbReference>
<dbReference type="RefSeq" id="WP_377479170.1">
    <property type="nucleotide sequence ID" value="NZ_JBHUOX010000001.1"/>
</dbReference>
<dbReference type="Proteomes" id="UP001597641">
    <property type="component" value="Unassembled WGS sequence"/>
</dbReference>